<reference evidence="3" key="1">
    <citation type="submission" date="2016-10" db="EMBL/GenBank/DDBJ databases">
        <authorList>
            <person name="Varghese N."/>
            <person name="Submissions S."/>
        </authorList>
    </citation>
    <scope>NUCLEOTIDE SEQUENCE [LARGE SCALE GENOMIC DNA]</scope>
    <source>
        <strain evidence="3">CGMCC 1.8711</strain>
    </source>
</reference>
<gene>
    <name evidence="2" type="ORF">SAMN04488124_3423</name>
</gene>
<dbReference type="EMBL" id="FOYS01000007">
    <property type="protein sequence ID" value="SFR68472.1"/>
    <property type="molecule type" value="Genomic_DNA"/>
</dbReference>
<evidence type="ECO:0000313" key="2">
    <source>
        <dbReference type="EMBL" id="SFR68472.1"/>
    </source>
</evidence>
<keyword evidence="3" id="KW-1185">Reference proteome</keyword>
<dbReference type="RefSeq" id="WP_089883194.1">
    <property type="nucleotide sequence ID" value="NZ_FOYS01000007.1"/>
</dbReference>
<dbReference type="OrthoDB" id="339963at2157"/>
<feature type="region of interest" description="Disordered" evidence="1">
    <location>
        <begin position="175"/>
        <end position="195"/>
    </location>
</feature>
<dbReference type="PROSITE" id="PS51257">
    <property type="entry name" value="PROKAR_LIPOPROTEIN"/>
    <property type="match status" value="1"/>
</dbReference>
<name>A0A1I6IP07_9EURY</name>
<proteinExistence type="predicted"/>
<organism evidence="2 3">
    <name type="scientific">Halogeometricum limi</name>
    <dbReference type="NCBI Taxonomy" id="555875"/>
    <lineage>
        <taxon>Archaea</taxon>
        <taxon>Methanobacteriati</taxon>
        <taxon>Methanobacteriota</taxon>
        <taxon>Stenosarchaea group</taxon>
        <taxon>Halobacteria</taxon>
        <taxon>Halobacteriales</taxon>
        <taxon>Haloferacaceae</taxon>
        <taxon>Halogeometricum</taxon>
    </lineage>
</organism>
<dbReference type="AlphaFoldDB" id="A0A1I6IP07"/>
<feature type="compositionally biased region" description="Polar residues" evidence="1">
    <location>
        <begin position="185"/>
        <end position="195"/>
    </location>
</feature>
<sequence length="195" mass="21564">MRRRALLSAAALTTGLAGCLDAAQRQVRGRIDMDHAVAALHPADEPWIRGGLSADENRTYHAELFAEAPPDDADVFTEAYPQREESLDNDVRNDDYSTGFLLLFEVKSSREEAYTAMPTTIHGELAWAGIDGISLPLERYEYGSDLPETVGDADEVVCTMLARYEVRRNPKTATVRVYDEKGSPRSGSLTARSRL</sequence>
<evidence type="ECO:0000256" key="1">
    <source>
        <dbReference type="SAM" id="MobiDB-lite"/>
    </source>
</evidence>
<evidence type="ECO:0000313" key="3">
    <source>
        <dbReference type="Proteomes" id="UP000243250"/>
    </source>
</evidence>
<dbReference type="STRING" id="555875.SAMN04488124_3423"/>
<protein>
    <submittedName>
        <fullName evidence="2">Uncharacterized protein</fullName>
    </submittedName>
</protein>
<dbReference type="Proteomes" id="UP000243250">
    <property type="component" value="Unassembled WGS sequence"/>
</dbReference>
<accession>A0A1I6IP07</accession>